<evidence type="ECO:0000313" key="2">
    <source>
        <dbReference type="Proteomes" id="UP000500767"/>
    </source>
</evidence>
<dbReference type="Proteomes" id="UP000500767">
    <property type="component" value="Plasmid unnamed5"/>
</dbReference>
<dbReference type="RefSeq" id="WP_171837667.1">
    <property type="nucleotide sequence ID" value="NZ_CP053712.1"/>
</dbReference>
<dbReference type="KEGG" id="lck:HN018_27470"/>
<evidence type="ECO:0000313" key="1">
    <source>
        <dbReference type="EMBL" id="QKE93874.1"/>
    </source>
</evidence>
<gene>
    <name evidence="1" type="ORF">HN018_27470</name>
</gene>
<protein>
    <submittedName>
        <fullName evidence="1">Uncharacterized protein</fullName>
    </submittedName>
</protein>
<proteinExistence type="predicted"/>
<sequence length="60" mass="6743">MTVSFPVSESLHYALKIRAAQERTTVRGMMMKGLKLVGLDVPEADLLDRRPGRSGRKDRT</sequence>
<accession>A0A6M8HZ79</accession>
<keyword evidence="2" id="KW-1185">Reference proteome</keyword>
<dbReference type="EMBL" id="CP053712">
    <property type="protein sequence ID" value="QKE93874.1"/>
    <property type="molecule type" value="Genomic_DNA"/>
</dbReference>
<name>A0A6M8HZ79_9PROT</name>
<reference evidence="1 2" key="1">
    <citation type="journal article" date="2014" name="World J. Microbiol. Biotechnol.">
        <title>Biodiversity and physiological characteristics of Antarctic and Arctic lichens-associated bacteria.</title>
        <authorList>
            <person name="Lee Y.M."/>
            <person name="Kim E.H."/>
            <person name="Lee H.K."/>
            <person name="Hong S.G."/>
        </authorList>
    </citation>
    <scope>NUCLEOTIDE SEQUENCE [LARGE SCALE GENOMIC DNA]</scope>
    <source>
        <strain evidence="1 2">PAMC 26569</strain>
        <plasmid evidence="1">unnamed5</plasmid>
    </source>
</reference>
<geneLocation type="plasmid" evidence="1 2">
    <name>unnamed5</name>
</geneLocation>
<organism evidence="1 2">
    <name type="scientific">Lichenicola cladoniae</name>
    <dbReference type="NCBI Taxonomy" id="1484109"/>
    <lineage>
        <taxon>Bacteria</taxon>
        <taxon>Pseudomonadati</taxon>
        <taxon>Pseudomonadota</taxon>
        <taxon>Alphaproteobacteria</taxon>
        <taxon>Acetobacterales</taxon>
        <taxon>Acetobacteraceae</taxon>
        <taxon>Lichenicola</taxon>
    </lineage>
</organism>
<keyword evidence="1" id="KW-0614">Plasmid</keyword>
<dbReference type="AlphaFoldDB" id="A0A6M8HZ79"/>